<gene>
    <name evidence="2" type="ORF">HYALB_00003441</name>
</gene>
<feature type="region of interest" description="Disordered" evidence="1">
    <location>
        <begin position="1"/>
        <end position="108"/>
    </location>
</feature>
<accession>A0A9N9LFL1</accession>
<protein>
    <submittedName>
        <fullName evidence="2">Uncharacterized protein</fullName>
    </submittedName>
</protein>
<feature type="compositionally biased region" description="Polar residues" evidence="1">
    <location>
        <begin position="62"/>
        <end position="80"/>
    </location>
</feature>
<name>A0A9N9LFL1_9HELO</name>
<dbReference type="Proteomes" id="UP000701801">
    <property type="component" value="Unassembled WGS sequence"/>
</dbReference>
<dbReference type="OrthoDB" id="5242988at2759"/>
<feature type="compositionally biased region" description="Basic and acidic residues" evidence="1">
    <location>
        <begin position="13"/>
        <end position="44"/>
    </location>
</feature>
<evidence type="ECO:0000313" key="2">
    <source>
        <dbReference type="EMBL" id="CAG8970686.1"/>
    </source>
</evidence>
<evidence type="ECO:0000256" key="1">
    <source>
        <dbReference type="SAM" id="MobiDB-lite"/>
    </source>
</evidence>
<feature type="compositionally biased region" description="Polar residues" evidence="1">
    <location>
        <begin position="93"/>
        <end position="102"/>
    </location>
</feature>
<organism evidence="2 3">
    <name type="scientific">Hymenoscyphus albidus</name>
    <dbReference type="NCBI Taxonomy" id="595503"/>
    <lineage>
        <taxon>Eukaryota</taxon>
        <taxon>Fungi</taxon>
        <taxon>Dikarya</taxon>
        <taxon>Ascomycota</taxon>
        <taxon>Pezizomycotina</taxon>
        <taxon>Leotiomycetes</taxon>
        <taxon>Helotiales</taxon>
        <taxon>Helotiaceae</taxon>
        <taxon>Hymenoscyphus</taxon>
    </lineage>
</organism>
<proteinExistence type="predicted"/>
<dbReference type="EMBL" id="CAJVRM010000001">
    <property type="protein sequence ID" value="CAG8970686.1"/>
    <property type="molecule type" value="Genomic_DNA"/>
</dbReference>
<feature type="region of interest" description="Disordered" evidence="1">
    <location>
        <begin position="712"/>
        <end position="738"/>
    </location>
</feature>
<keyword evidence="3" id="KW-1185">Reference proteome</keyword>
<reference evidence="2" key="1">
    <citation type="submission" date="2021-07" db="EMBL/GenBank/DDBJ databases">
        <authorList>
            <person name="Durling M."/>
        </authorList>
    </citation>
    <scope>NUCLEOTIDE SEQUENCE</scope>
</reference>
<evidence type="ECO:0000313" key="3">
    <source>
        <dbReference type="Proteomes" id="UP000701801"/>
    </source>
</evidence>
<sequence>MVYCKLGKIRKKDRTEVEKNRKGIGREHLKDEMEYKKRVMDMENSRSGAGGGGSSHTGGKAQASNKCYASGDMSRNPSTQEAEEPKPRKRGLPNSSLSNRPTVSRVETVMETKNKISVAQSRRIKAADDIITRFPGIYNDPNFVIEATDKDTYVLVLELCVLPWLHDHLPELLGKQIVINHSQGPDGDQRLLYISTPNPLPPYSEEKVEILGTLHRLLPKSAIEISVKFCEGGIESSSGGRNDRYWEVPTMGDSISAYGSQSTGTLGPCLKFGNKMFWMSNEHVFDEAGENVGVHHPQWDHDFVFPNGSSKSTIIIGKLNKRYGIDHRKSSHPFWNRSEPLPSAFGEVAVAMLRASSLLQERRRTSGIYGLGRVGLLPDSWFEDGVCYREWTIEQDSGTPWDEETGIGARGDSGAGIVHARDNSLCALLWGRIHGDAPLKAYVTDILDLETAIRADDPSLGAMDLMDCDCSNLPRSNLDRCSAYQRPALHAATNSQTNTVVLGKSQQIQQAPKIPSIAIKSTQPAKCVPMGELLQRSTREISDSQSINDLQNSFSSLVSLDEQRTSAEPEYESIFSSSSCSSKSSIASLSTVAFLASILKQDPALAKPWFGKSRISQRKLRLKIDNLIKRLGSDLASETQSQSTPEGIYAQLLGYHHKALSLYVCREILQSNTTLRKLSGSDKELGESRARHLSGWLMQSEFRTTGGFCDQEERRSDSDGISNQSGCPSDGSYFEEESNDESSEFLAVANFMKDSTALKVFSAQLRDLIESGAE</sequence>
<dbReference type="AlphaFoldDB" id="A0A9N9LFL1"/>
<comment type="caution">
    <text evidence="2">The sequence shown here is derived from an EMBL/GenBank/DDBJ whole genome shotgun (WGS) entry which is preliminary data.</text>
</comment>